<reference evidence="2" key="1">
    <citation type="submission" date="2023-07" db="EMBL/GenBank/DDBJ databases">
        <authorList>
            <person name="Peng Z."/>
        </authorList>
    </citation>
    <scope>NUCLEOTIDE SEQUENCE</scope>
    <source>
        <strain evidence="2">KP219</strain>
    </source>
</reference>
<evidence type="ECO:0000313" key="3">
    <source>
        <dbReference type="Proteomes" id="UP001244490"/>
    </source>
</evidence>
<dbReference type="EMBL" id="JAUUIA010001628">
    <property type="protein sequence ID" value="MDP0972067.1"/>
    <property type="molecule type" value="Genomic_DNA"/>
</dbReference>
<keyword evidence="1" id="KW-0472">Membrane</keyword>
<feature type="non-terminal residue" evidence="2">
    <location>
        <position position="1"/>
    </location>
</feature>
<feature type="transmembrane region" description="Helical" evidence="1">
    <location>
        <begin position="47"/>
        <end position="68"/>
    </location>
</feature>
<feature type="non-terminal residue" evidence="2">
    <location>
        <position position="77"/>
    </location>
</feature>
<protein>
    <submittedName>
        <fullName evidence="2">Uncharacterized protein</fullName>
    </submittedName>
</protein>
<evidence type="ECO:0000256" key="1">
    <source>
        <dbReference type="SAM" id="Phobius"/>
    </source>
</evidence>
<dbReference type="AlphaFoldDB" id="A0AAW8ALL2"/>
<dbReference type="Proteomes" id="UP001244490">
    <property type="component" value="Unassembled WGS sequence"/>
</dbReference>
<accession>A0AAW8ALL2</accession>
<keyword evidence="1" id="KW-0812">Transmembrane</keyword>
<organism evidence="2 3">
    <name type="scientific">Klebsiella pneumoniae</name>
    <dbReference type="NCBI Taxonomy" id="573"/>
    <lineage>
        <taxon>Bacteria</taxon>
        <taxon>Pseudomonadati</taxon>
        <taxon>Pseudomonadota</taxon>
        <taxon>Gammaproteobacteria</taxon>
        <taxon>Enterobacterales</taxon>
        <taxon>Enterobacteriaceae</taxon>
        <taxon>Klebsiella/Raoultella group</taxon>
        <taxon>Klebsiella</taxon>
        <taxon>Klebsiella pneumoniae complex</taxon>
    </lineage>
</organism>
<evidence type="ECO:0000313" key="2">
    <source>
        <dbReference type="EMBL" id="MDP0972067.1"/>
    </source>
</evidence>
<name>A0AAW8ALL2_KLEPN</name>
<comment type="caution">
    <text evidence="2">The sequence shown here is derived from an EMBL/GenBank/DDBJ whole genome shotgun (WGS) entry which is preliminary data.</text>
</comment>
<gene>
    <name evidence="2" type="ORF">Q6294_34620</name>
</gene>
<keyword evidence="1" id="KW-1133">Transmembrane helix</keyword>
<proteinExistence type="predicted"/>
<sequence>CELGLYFHRDNIAVHPYTHFFGFGAFESGDFFAQLAELVRSGFGQGFVWVLFAILVLPLVGTFVYSIASSWSATILP</sequence>